<evidence type="ECO:0000313" key="2">
    <source>
        <dbReference type="EMBL" id="CAG9121697.1"/>
    </source>
</evidence>
<name>A0A8S4F1P3_PLUXY</name>
<reference evidence="2" key="1">
    <citation type="submission" date="2020-11" db="EMBL/GenBank/DDBJ databases">
        <authorList>
            <person name="Whiteford S."/>
        </authorList>
    </citation>
    <scope>NUCLEOTIDE SEQUENCE</scope>
</reference>
<protein>
    <submittedName>
        <fullName evidence="2">(diamondback moth) hypothetical protein</fullName>
    </submittedName>
</protein>
<keyword evidence="3" id="KW-1185">Reference proteome</keyword>
<feature type="region of interest" description="Disordered" evidence="1">
    <location>
        <begin position="1"/>
        <end position="37"/>
    </location>
</feature>
<dbReference type="EMBL" id="CAJHNJ030000025">
    <property type="protein sequence ID" value="CAG9121697.1"/>
    <property type="molecule type" value="Genomic_DNA"/>
</dbReference>
<sequence>MAGGGRRGIDRPPTPRRGSVSGRESRSPPEPRRDFASATRAALRCCRQVGRLYKSPASATHLMFDVLLRRNCHC</sequence>
<dbReference type="AlphaFoldDB" id="A0A8S4F1P3"/>
<proteinExistence type="predicted"/>
<comment type="caution">
    <text evidence="2">The sequence shown here is derived from an EMBL/GenBank/DDBJ whole genome shotgun (WGS) entry which is preliminary data.</text>
</comment>
<evidence type="ECO:0000313" key="3">
    <source>
        <dbReference type="Proteomes" id="UP000653454"/>
    </source>
</evidence>
<organism evidence="2 3">
    <name type="scientific">Plutella xylostella</name>
    <name type="common">Diamondback moth</name>
    <name type="synonym">Plutella maculipennis</name>
    <dbReference type="NCBI Taxonomy" id="51655"/>
    <lineage>
        <taxon>Eukaryota</taxon>
        <taxon>Metazoa</taxon>
        <taxon>Ecdysozoa</taxon>
        <taxon>Arthropoda</taxon>
        <taxon>Hexapoda</taxon>
        <taxon>Insecta</taxon>
        <taxon>Pterygota</taxon>
        <taxon>Neoptera</taxon>
        <taxon>Endopterygota</taxon>
        <taxon>Lepidoptera</taxon>
        <taxon>Glossata</taxon>
        <taxon>Ditrysia</taxon>
        <taxon>Yponomeutoidea</taxon>
        <taxon>Plutellidae</taxon>
        <taxon>Plutella</taxon>
    </lineage>
</organism>
<accession>A0A8S4F1P3</accession>
<evidence type="ECO:0000256" key="1">
    <source>
        <dbReference type="SAM" id="MobiDB-lite"/>
    </source>
</evidence>
<feature type="compositionally biased region" description="Basic and acidic residues" evidence="1">
    <location>
        <begin position="23"/>
        <end position="35"/>
    </location>
</feature>
<gene>
    <name evidence="2" type="ORF">PLXY2_LOCUS7457</name>
</gene>
<dbReference type="Proteomes" id="UP000653454">
    <property type="component" value="Unassembled WGS sequence"/>
</dbReference>